<dbReference type="RefSeq" id="XP_002781033.1">
    <property type="nucleotide sequence ID" value="XM_002780987.1"/>
</dbReference>
<dbReference type="OrthoDB" id="10289717at2759"/>
<sequence length="275" mass="30905">MASLETVNPHSSSFVPKVYEAPEGASPKEQSLAKWKSAVGCPIYEDAKPRLTFEFNYHDFVLADVRLMRLQDSEDGVRLELFYDGEIADVGTDLVGFVNAIQASVSKGLQERKMQRFRHMLERKNAGHVEEWQKYMKETNEKGDVEIKLDIDLNGATSAEDDNSPFREAGCVLSFVAVSVTASPGTADLLGEICFPEYFLDKDCSERKAFMDKQDEATFPRWLYLFLIPIAICFVAVVFAWSRIAQVLYDKYFIANGDLPDMGTSSAALNFTTEL</sequence>
<feature type="transmembrane region" description="Helical" evidence="1">
    <location>
        <begin position="222"/>
        <end position="241"/>
    </location>
</feature>
<name>C5KRY7_PERM5</name>
<keyword evidence="1" id="KW-0472">Membrane</keyword>
<evidence type="ECO:0000313" key="2">
    <source>
        <dbReference type="EMBL" id="EER12828.1"/>
    </source>
</evidence>
<keyword evidence="3" id="KW-1185">Reference proteome</keyword>
<keyword evidence="1" id="KW-1133">Transmembrane helix</keyword>
<keyword evidence="1" id="KW-0812">Transmembrane</keyword>
<protein>
    <submittedName>
        <fullName evidence="2">Uncharacterized protein</fullName>
    </submittedName>
</protein>
<dbReference type="EMBL" id="GG675931">
    <property type="protein sequence ID" value="EER12828.1"/>
    <property type="molecule type" value="Genomic_DNA"/>
</dbReference>
<dbReference type="Proteomes" id="UP000007800">
    <property type="component" value="Unassembled WGS sequence"/>
</dbReference>
<evidence type="ECO:0000313" key="3">
    <source>
        <dbReference type="Proteomes" id="UP000007800"/>
    </source>
</evidence>
<reference evidence="2 3" key="1">
    <citation type="submission" date="2008-07" db="EMBL/GenBank/DDBJ databases">
        <authorList>
            <person name="El-Sayed N."/>
            <person name="Caler E."/>
            <person name="Inman J."/>
            <person name="Amedeo P."/>
            <person name="Hass B."/>
            <person name="Wortman J."/>
        </authorList>
    </citation>
    <scope>NUCLEOTIDE SEQUENCE [LARGE SCALE GENOMIC DNA]</scope>
    <source>
        <strain evidence="3">ATCC 50983 / TXsc</strain>
    </source>
</reference>
<dbReference type="InParanoid" id="C5KRY7"/>
<proteinExistence type="predicted"/>
<dbReference type="OMA" id="PRWLYLF"/>
<accession>C5KRY7</accession>
<dbReference type="GeneID" id="9055590"/>
<organism evidence="3">
    <name type="scientific">Perkinsus marinus (strain ATCC 50983 / TXsc)</name>
    <dbReference type="NCBI Taxonomy" id="423536"/>
    <lineage>
        <taxon>Eukaryota</taxon>
        <taxon>Sar</taxon>
        <taxon>Alveolata</taxon>
        <taxon>Perkinsozoa</taxon>
        <taxon>Perkinsea</taxon>
        <taxon>Perkinsida</taxon>
        <taxon>Perkinsidae</taxon>
        <taxon>Perkinsus</taxon>
    </lineage>
</organism>
<evidence type="ECO:0000256" key="1">
    <source>
        <dbReference type="SAM" id="Phobius"/>
    </source>
</evidence>
<dbReference type="AlphaFoldDB" id="C5KRY7"/>
<gene>
    <name evidence="2" type="ORF">Pmar_PMAR018083</name>
</gene>